<accession>A0A9P1JLH1</accession>
<organism evidence="2">
    <name type="scientific">Vibrio nigripulchritudo</name>
    <dbReference type="NCBI Taxonomy" id="28173"/>
    <lineage>
        <taxon>Bacteria</taxon>
        <taxon>Pseudomonadati</taxon>
        <taxon>Pseudomonadota</taxon>
        <taxon>Gammaproteobacteria</taxon>
        <taxon>Vibrionales</taxon>
        <taxon>Vibrionaceae</taxon>
        <taxon>Vibrio</taxon>
    </lineage>
</organism>
<evidence type="ECO:0000256" key="1">
    <source>
        <dbReference type="SAM" id="Phobius"/>
    </source>
</evidence>
<evidence type="ECO:0000313" key="2">
    <source>
        <dbReference type="EMBL" id="CBJ93156.1"/>
    </source>
</evidence>
<proteinExistence type="predicted"/>
<keyword evidence="1" id="KW-0472">Membrane</keyword>
<protein>
    <submittedName>
        <fullName evidence="2">Conjugative transfer protein TraE</fullName>
    </submittedName>
</protein>
<dbReference type="InterPro" id="IPR007973">
    <property type="entry name" value="Pilus_assembly_TraE"/>
</dbReference>
<gene>
    <name evidence="2" type="ORF">VIBNI_0126</name>
</gene>
<keyword evidence="1" id="KW-0812">Transmembrane</keyword>
<dbReference type="NCBIfam" id="TIGR02761">
    <property type="entry name" value="TraE_TIGR"/>
    <property type="match status" value="1"/>
</dbReference>
<geneLocation type="plasmid" evidence="2">
    <name>VIBNI_pA</name>
</geneLocation>
<dbReference type="Pfam" id="PF05309">
    <property type="entry name" value="TraE"/>
    <property type="match status" value="1"/>
</dbReference>
<reference evidence="2" key="1">
    <citation type="submission" date="2010-02" db="EMBL/GenBank/DDBJ databases">
        <authorList>
            <person name="Genoscope - CEA"/>
        </authorList>
    </citation>
    <scope>NUCLEOTIDE SEQUENCE</scope>
    <source>
        <plasmid evidence="2">VIBNI_pA</plasmid>
    </source>
</reference>
<dbReference type="AlphaFoldDB" id="A0A9P1JLH1"/>
<keyword evidence="1" id="KW-1133">Transmembrane helix</keyword>
<sequence>MKRGIEHEKLIQSKQLNLFLGLGFLTMLFVSAALSIGLAYAVMHQSRTLVPPSLSGAFTVSDGQVDAAYLTLMGEYFLYLKLNVTPTNVSRQFGRLLEYVPPSHWSSIQQSLTQEAETVKNNGITSYFSPLPNGSAVSITDLQYRLTGDLTKTVGSRSLPAETYTYIVQMQYKNGVIGLVGIAKAEVKP</sequence>
<dbReference type="RefSeq" id="WP_013610292.1">
    <property type="nucleotide sequence ID" value="NC_015156.1"/>
</dbReference>
<feature type="transmembrane region" description="Helical" evidence="1">
    <location>
        <begin position="20"/>
        <end position="43"/>
    </location>
</feature>
<keyword evidence="2" id="KW-0614">Plasmid</keyword>
<name>A0A9P1JLH1_9VIBR</name>
<dbReference type="EMBL" id="FP893246">
    <property type="protein sequence ID" value="CBJ93156.1"/>
    <property type="molecule type" value="Genomic_DNA"/>
</dbReference>